<proteinExistence type="inferred from homology"/>
<evidence type="ECO:0000256" key="10">
    <source>
        <dbReference type="ARBA" id="ARBA00023204"/>
    </source>
</evidence>
<reference evidence="15 16" key="1">
    <citation type="submission" date="2020-08" db="EMBL/GenBank/DDBJ databases">
        <title>Genomic Encyclopedia of Type Strains, Phase IV (KMG-IV): sequencing the most valuable type-strain genomes for metagenomic binning, comparative biology and taxonomic classification.</title>
        <authorList>
            <person name="Goeker M."/>
        </authorList>
    </citation>
    <scope>NUCLEOTIDE SEQUENCE [LARGE SCALE GENOMIC DNA]</scope>
    <source>
        <strain evidence="15 16">DSM 103462</strain>
    </source>
</reference>
<keyword evidence="3" id="KW-0677">Repeat</keyword>
<dbReference type="PANTHER" id="PTHR43152">
    <property type="entry name" value="UVRABC SYSTEM PROTEIN A"/>
    <property type="match status" value="1"/>
</dbReference>
<comment type="caution">
    <text evidence="15">The sequence shown here is derived from an EMBL/GenBank/DDBJ whole genome shotgun (WGS) entry which is preliminary data.</text>
</comment>
<keyword evidence="5" id="KW-0227">DNA damage</keyword>
<keyword evidence="7" id="KW-0067">ATP-binding</keyword>
<dbReference type="RefSeq" id="WP_184660151.1">
    <property type="nucleotide sequence ID" value="NZ_CP031518.1"/>
</dbReference>
<dbReference type="Pfam" id="PF00005">
    <property type="entry name" value="ABC_tran"/>
    <property type="match status" value="1"/>
</dbReference>
<dbReference type="EMBL" id="JACHFQ010000006">
    <property type="protein sequence ID" value="MBB5226668.1"/>
    <property type="molecule type" value="Genomic_DNA"/>
</dbReference>
<dbReference type="GO" id="GO:0006281">
    <property type="term" value="P:DNA repair"/>
    <property type="evidence" value="ECO:0007669"/>
    <property type="project" value="UniProtKB-KW"/>
</dbReference>
<dbReference type="GO" id="GO:0016887">
    <property type="term" value="F:ATP hydrolysis activity"/>
    <property type="evidence" value="ECO:0007669"/>
    <property type="project" value="InterPro"/>
</dbReference>
<dbReference type="GO" id="GO:0005524">
    <property type="term" value="F:ATP binding"/>
    <property type="evidence" value="ECO:0007669"/>
    <property type="project" value="UniProtKB-KW"/>
</dbReference>
<comment type="similarity">
    <text evidence="11">Belongs to the ABC transporter superfamily. UvrA family.</text>
</comment>
<dbReference type="PANTHER" id="PTHR43152:SF3">
    <property type="entry name" value="UVRABC SYSTEM PROTEIN A"/>
    <property type="match status" value="1"/>
</dbReference>
<dbReference type="GO" id="GO:0005737">
    <property type="term" value="C:cytoplasm"/>
    <property type="evidence" value="ECO:0007669"/>
    <property type="project" value="UniProtKB-SubCell"/>
</dbReference>
<dbReference type="Gene3D" id="3.40.50.300">
    <property type="entry name" value="P-loop containing nucleotide triphosphate hydrolases"/>
    <property type="match status" value="1"/>
</dbReference>
<evidence type="ECO:0000256" key="9">
    <source>
        <dbReference type="ARBA" id="ARBA00023125"/>
    </source>
</evidence>
<keyword evidence="9" id="KW-0238">DNA-binding</keyword>
<dbReference type="Gene3D" id="1.20.1580.10">
    <property type="entry name" value="ABC transporter ATPase like domain"/>
    <property type="match status" value="1"/>
</dbReference>
<accession>A0A7W8LMU2</accession>
<sequence>MNDKIIIKGLRQNNLKNISLEIPKNKIVVFTGVSGSGKSSIVFDTIAAESQRQMNETYPAYVRTRLPKHEKPHADFIDNLTASVVIDQARLGGNMRSTVGTITDMYSALRLLFSRIGLPKVGAASCFSFNGKGKCPACKGRGVIVTELVFMDPVVTVCEECEGKRYSKKSLDKLYKGKNIVQILDMSVEDALEFFESALEKDRENKSIKKIIEHLLALMETGLPYLSLGQPLSTLSGGERQRVKLAKDLHKKGSIFILDEPTTGLHASDIKPIMELLENFVVRGNTVIVIEHNTDVMKMSDYIIDVGPDGGKAGGEIVFTGTPAQMLDSGKTITAEYLRK</sequence>
<evidence type="ECO:0000256" key="11">
    <source>
        <dbReference type="ARBA" id="ARBA00038000"/>
    </source>
</evidence>
<evidence type="ECO:0000256" key="4">
    <source>
        <dbReference type="ARBA" id="ARBA00022741"/>
    </source>
</evidence>
<evidence type="ECO:0000256" key="3">
    <source>
        <dbReference type="ARBA" id="ARBA00022737"/>
    </source>
</evidence>
<dbReference type="Proteomes" id="UP000518887">
    <property type="component" value="Unassembled WGS sequence"/>
</dbReference>
<keyword evidence="10" id="KW-0234">DNA repair</keyword>
<dbReference type="PROSITE" id="PS00211">
    <property type="entry name" value="ABC_TRANSPORTER_1"/>
    <property type="match status" value="1"/>
</dbReference>
<dbReference type="GO" id="GO:0003677">
    <property type="term" value="F:DNA binding"/>
    <property type="evidence" value="ECO:0007669"/>
    <property type="project" value="UniProtKB-KW"/>
</dbReference>
<evidence type="ECO:0000256" key="6">
    <source>
        <dbReference type="ARBA" id="ARBA00022769"/>
    </source>
</evidence>
<keyword evidence="2" id="KW-0963">Cytoplasm</keyword>
<comment type="subcellular location">
    <subcellularLocation>
        <location evidence="1">Cytoplasm</location>
    </subcellularLocation>
</comment>
<feature type="domain" description="ABC transporter" evidence="14">
    <location>
        <begin position="1"/>
        <end position="339"/>
    </location>
</feature>
<evidence type="ECO:0000256" key="1">
    <source>
        <dbReference type="ARBA" id="ARBA00004496"/>
    </source>
</evidence>
<protein>
    <recommendedName>
        <fullName evidence="12">UvrABC system protein A</fullName>
    </recommendedName>
    <alternativeName>
        <fullName evidence="13">Excinuclease ABC subunit A</fullName>
    </alternativeName>
</protein>
<evidence type="ECO:0000313" key="15">
    <source>
        <dbReference type="EMBL" id="MBB5226668.1"/>
    </source>
</evidence>
<evidence type="ECO:0000256" key="8">
    <source>
        <dbReference type="ARBA" id="ARBA00022881"/>
    </source>
</evidence>
<gene>
    <name evidence="15" type="ORF">HNP76_002049</name>
</gene>
<organism evidence="15 16">
    <name type="scientific">Treponema ruminis</name>
    <dbReference type="NCBI Taxonomy" id="744515"/>
    <lineage>
        <taxon>Bacteria</taxon>
        <taxon>Pseudomonadati</taxon>
        <taxon>Spirochaetota</taxon>
        <taxon>Spirochaetia</taxon>
        <taxon>Spirochaetales</taxon>
        <taxon>Treponemataceae</taxon>
        <taxon>Treponema</taxon>
    </lineage>
</organism>
<dbReference type="GO" id="GO:0004518">
    <property type="term" value="F:nuclease activity"/>
    <property type="evidence" value="ECO:0007669"/>
    <property type="project" value="UniProtKB-KW"/>
</dbReference>
<keyword evidence="6" id="KW-0228">DNA excision</keyword>
<keyword evidence="16" id="KW-1185">Reference proteome</keyword>
<evidence type="ECO:0000256" key="5">
    <source>
        <dbReference type="ARBA" id="ARBA00022763"/>
    </source>
</evidence>
<keyword evidence="8" id="KW-0267">Excision nuclease</keyword>
<dbReference type="InterPro" id="IPR017871">
    <property type="entry name" value="ABC_transporter-like_CS"/>
</dbReference>
<dbReference type="InterPro" id="IPR027417">
    <property type="entry name" value="P-loop_NTPase"/>
</dbReference>
<dbReference type="AlphaFoldDB" id="A0A7W8LMU2"/>
<keyword evidence="4" id="KW-0547">Nucleotide-binding</keyword>
<evidence type="ECO:0000259" key="14">
    <source>
        <dbReference type="PROSITE" id="PS50893"/>
    </source>
</evidence>
<evidence type="ECO:0000313" key="16">
    <source>
        <dbReference type="Proteomes" id="UP000518887"/>
    </source>
</evidence>
<dbReference type="PROSITE" id="PS50893">
    <property type="entry name" value="ABC_TRANSPORTER_2"/>
    <property type="match status" value="1"/>
</dbReference>
<name>A0A7W8LMU2_9SPIR</name>
<evidence type="ECO:0000256" key="12">
    <source>
        <dbReference type="ARBA" id="ARBA00039316"/>
    </source>
</evidence>
<evidence type="ECO:0000256" key="7">
    <source>
        <dbReference type="ARBA" id="ARBA00022840"/>
    </source>
</evidence>
<evidence type="ECO:0000256" key="13">
    <source>
        <dbReference type="ARBA" id="ARBA00042156"/>
    </source>
</evidence>
<evidence type="ECO:0000256" key="2">
    <source>
        <dbReference type="ARBA" id="ARBA00022490"/>
    </source>
</evidence>
<dbReference type="InterPro" id="IPR003439">
    <property type="entry name" value="ABC_transporter-like_ATP-bd"/>
</dbReference>
<dbReference type="SUPFAM" id="SSF52540">
    <property type="entry name" value="P-loop containing nucleoside triphosphate hydrolases"/>
    <property type="match status" value="1"/>
</dbReference>